<dbReference type="STRING" id="765915.A0A1Y2HHK5"/>
<keyword evidence="2" id="KW-1185">Reference proteome</keyword>
<dbReference type="SUPFAM" id="SSF51197">
    <property type="entry name" value="Clavaminate synthase-like"/>
    <property type="match status" value="1"/>
</dbReference>
<evidence type="ECO:0008006" key="3">
    <source>
        <dbReference type="Google" id="ProtNLM"/>
    </source>
</evidence>
<accession>A0A1Y2HHK5</accession>
<proteinExistence type="predicted"/>
<dbReference type="AlphaFoldDB" id="A0A1Y2HHK5"/>
<gene>
    <name evidence="1" type="ORF">BCR44DRAFT_1514285</name>
</gene>
<dbReference type="InterPro" id="IPR027443">
    <property type="entry name" value="IPNS-like_sf"/>
</dbReference>
<dbReference type="OrthoDB" id="288590at2759"/>
<comment type="caution">
    <text evidence="1">The sequence shown here is derived from an EMBL/GenBank/DDBJ whole genome shotgun (WGS) entry which is preliminary data.</text>
</comment>
<sequence>MREERGSPKNLLDFFDTVHAQLVLLLVSATSAVIGTDLENVNYRMCDYTPELAAKSDAARCGAHLDYGTMMLVFQYGNRGFECQSPDGEWVAVSGSDVFVFWRKGVRRNTAVMFVASDVPVPLMPLVDQDAGRSFVQSIVNVGYLCIRESIQYSPTAELVPLSWFH</sequence>
<dbReference type="EMBL" id="MCFL01000031">
    <property type="protein sequence ID" value="ORZ34080.1"/>
    <property type="molecule type" value="Genomic_DNA"/>
</dbReference>
<name>A0A1Y2HHK5_9FUNG</name>
<protein>
    <recommendedName>
        <fullName evidence="3">Isopenicillin N synthase-like Fe(2+) 2OG dioxygenase domain-containing protein</fullName>
    </recommendedName>
</protein>
<evidence type="ECO:0000313" key="1">
    <source>
        <dbReference type="EMBL" id="ORZ34080.1"/>
    </source>
</evidence>
<reference evidence="1 2" key="1">
    <citation type="submission" date="2016-07" db="EMBL/GenBank/DDBJ databases">
        <title>Pervasive Adenine N6-methylation of Active Genes in Fungi.</title>
        <authorList>
            <consortium name="DOE Joint Genome Institute"/>
            <person name="Mondo S.J."/>
            <person name="Dannebaum R.O."/>
            <person name="Kuo R.C."/>
            <person name="Labutti K."/>
            <person name="Haridas S."/>
            <person name="Kuo A."/>
            <person name="Salamov A."/>
            <person name="Ahrendt S.R."/>
            <person name="Lipzen A."/>
            <person name="Sullivan W."/>
            <person name="Andreopoulos W.B."/>
            <person name="Clum A."/>
            <person name="Lindquist E."/>
            <person name="Daum C."/>
            <person name="Ramamoorthy G.K."/>
            <person name="Gryganskyi A."/>
            <person name="Culley D."/>
            <person name="Magnuson J.K."/>
            <person name="James T.Y."/>
            <person name="O'Malley M.A."/>
            <person name="Stajich J.E."/>
            <person name="Spatafora J.W."/>
            <person name="Visel A."/>
            <person name="Grigoriev I.V."/>
        </authorList>
    </citation>
    <scope>NUCLEOTIDE SEQUENCE [LARGE SCALE GENOMIC DNA]</scope>
    <source>
        <strain evidence="1 2">PL171</strain>
    </source>
</reference>
<organism evidence="1 2">
    <name type="scientific">Catenaria anguillulae PL171</name>
    <dbReference type="NCBI Taxonomy" id="765915"/>
    <lineage>
        <taxon>Eukaryota</taxon>
        <taxon>Fungi</taxon>
        <taxon>Fungi incertae sedis</taxon>
        <taxon>Blastocladiomycota</taxon>
        <taxon>Blastocladiomycetes</taxon>
        <taxon>Blastocladiales</taxon>
        <taxon>Catenariaceae</taxon>
        <taxon>Catenaria</taxon>
    </lineage>
</organism>
<evidence type="ECO:0000313" key="2">
    <source>
        <dbReference type="Proteomes" id="UP000193411"/>
    </source>
</evidence>
<dbReference type="Gene3D" id="2.60.120.330">
    <property type="entry name" value="B-lactam Antibiotic, Isopenicillin N Synthase, Chain"/>
    <property type="match status" value="1"/>
</dbReference>
<dbReference type="Proteomes" id="UP000193411">
    <property type="component" value="Unassembled WGS sequence"/>
</dbReference>